<keyword evidence="12" id="KW-1185">Reference proteome</keyword>
<dbReference type="InterPro" id="IPR002659">
    <property type="entry name" value="Glyco_trans_31"/>
</dbReference>
<dbReference type="EMBL" id="NHYE01005575">
    <property type="protein sequence ID" value="PPQ69333.1"/>
    <property type="molecule type" value="Genomic_DNA"/>
</dbReference>
<evidence type="ECO:0000256" key="2">
    <source>
        <dbReference type="ARBA" id="ARBA00008661"/>
    </source>
</evidence>
<dbReference type="GO" id="GO:0016758">
    <property type="term" value="F:hexosyltransferase activity"/>
    <property type="evidence" value="ECO:0007669"/>
    <property type="project" value="InterPro"/>
</dbReference>
<keyword evidence="4" id="KW-0808">Transferase</keyword>
<evidence type="ECO:0000256" key="1">
    <source>
        <dbReference type="ARBA" id="ARBA00004323"/>
    </source>
</evidence>
<dbReference type="OrthoDB" id="3001461at2759"/>
<evidence type="ECO:0000256" key="7">
    <source>
        <dbReference type="ARBA" id="ARBA00022989"/>
    </source>
</evidence>
<comment type="subcellular location">
    <subcellularLocation>
        <location evidence="1 10">Golgi apparatus membrane</location>
        <topology evidence="1 10">Single-pass type II membrane protein</topology>
    </subcellularLocation>
</comment>
<protein>
    <recommendedName>
        <fullName evidence="10">Hexosyltransferase</fullName>
        <ecNumber evidence="10">2.4.1.-</ecNumber>
    </recommendedName>
</protein>
<evidence type="ECO:0000256" key="8">
    <source>
        <dbReference type="ARBA" id="ARBA00023034"/>
    </source>
</evidence>
<evidence type="ECO:0000256" key="9">
    <source>
        <dbReference type="ARBA" id="ARBA00023136"/>
    </source>
</evidence>
<dbReference type="Proteomes" id="UP000284706">
    <property type="component" value="Unassembled WGS sequence"/>
</dbReference>
<proteinExistence type="inferred from homology"/>
<sequence>MYPPSSQYSALATDPEEADYVGLRPHRRTWRSSFLSRRSAFVVLGGLIIFVVGGLYLRSERTSAKVPLGESDALPQDAFRFNDSSRPDWLDVPPPEPLVLRIAVITRLDAFERRRVIRETVFHGVRERDVSMHYRFVVGAPPKTDEGEKTQRLVQEENDRFDDILMLHEIDDIPERISEKRYGALKWGGSVPNDTYDYFVTLDSDTFVRFGPLARRLPVLFGDKTIKPREDPLLIGRMGSHLTYFLPTVPDGNENAQDEDEFVVGPWFSYPIGIGYMLSSSLVKILLSTDPPLPHHIHYPSDDVMIGSWLASLRLFHDETIEWKIPPEKVNETHHTFPKPFLPQPIDTLIIDDIPGWHDFPARGGQQRNVTWDSVCIHHIKAPEMEILRGRPEFQSDWEIRN</sequence>
<accession>A0A409VSW9</accession>
<keyword evidence="9 10" id="KW-0472">Membrane</keyword>
<evidence type="ECO:0000256" key="3">
    <source>
        <dbReference type="ARBA" id="ARBA00022676"/>
    </source>
</evidence>
<dbReference type="Gene3D" id="3.90.550.50">
    <property type="match status" value="1"/>
</dbReference>
<comment type="caution">
    <text evidence="11">The sequence shown here is derived from an EMBL/GenBank/DDBJ whole genome shotgun (WGS) entry which is preliminary data.</text>
</comment>
<dbReference type="GO" id="GO:0000139">
    <property type="term" value="C:Golgi membrane"/>
    <property type="evidence" value="ECO:0007669"/>
    <property type="project" value="UniProtKB-SubCell"/>
</dbReference>
<comment type="similarity">
    <text evidence="2 10">Belongs to the glycosyltransferase 31 family.</text>
</comment>
<evidence type="ECO:0000313" key="12">
    <source>
        <dbReference type="Proteomes" id="UP000284706"/>
    </source>
</evidence>
<dbReference type="EC" id="2.4.1.-" evidence="10"/>
<reference evidence="11 12" key="1">
    <citation type="journal article" date="2018" name="Evol. Lett.">
        <title>Horizontal gene cluster transfer increased hallucinogenic mushroom diversity.</title>
        <authorList>
            <person name="Reynolds H.T."/>
            <person name="Vijayakumar V."/>
            <person name="Gluck-Thaler E."/>
            <person name="Korotkin H.B."/>
            <person name="Matheny P.B."/>
            <person name="Slot J.C."/>
        </authorList>
    </citation>
    <scope>NUCLEOTIDE SEQUENCE [LARGE SCALE GENOMIC DNA]</scope>
    <source>
        <strain evidence="11 12">SRW20</strain>
    </source>
</reference>
<organism evidence="11 12">
    <name type="scientific">Gymnopilus dilepis</name>
    <dbReference type="NCBI Taxonomy" id="231916"/>
    <lineage>
        <taxon>Eukaryota</taxon>
        <taxon>Fungi</taxon>
        <taxon>Dikarya</taxon>
        <taxon>Basidiomycota</taxon>
        <taxon>Agaricomycotina</taxon>
        <taxon>Agaricomycetes</taxon>
        <taxon>Agaricomycetidae</taxon>
        <taxon>Agaricales</taxon>
        <taxon>Agaricineae</taxon>
        <taxon>Hymenogastraceae</taxon>
        <taxon>Gymnopilus</taxon>
    </lineage>
</organism>
<gene>
    <name evidence="11" type="ORF">CVT26_002565</name>
</gene>
<evidence type="ECO:0000256" key="10">
    <source>
        <dbReference type="RuleBase" id="RU363063"/>
    </source>
</evidence>
<keyword evidence="3 10" id="KW-0328">Glycosyltransferase</keyword>
<dbReference type="Pfam" id="PF01762">
    <property type="entry name" value="Galactosyl_T"/>
    <property type="match status" value="1"/>
</dbReference>
<dbReference type="STRING" id="231916.A0A409VSW9"/>
<dbReference type="PANTHER" id="PTHR11214">
    <property type="entry name" value="BETA-1,3-N-ACETYLGLUCOSAMINYLTRANSFERASE"/>
    <property type="match status" value="1"/>
</dbReference>
<evidence type="ECO:0000313" key="11">
    <source>
        <dbReference type="EMBL" id="PPQ69333.1"/>
    </source>
</evidence>
<feature type="transmembrane region" description="Helical" evidence="10">
    <location>
        <begin position="39"/>
        <end position="57"/>
    </location>
</feature>
<keyword evidence="5 10" id="KW-0812">Transmembrane</keyword>
<name>A0A409VSW9_9AGAR</name>
<keyword evidence="6 10" id="KW-0735">Signal-anchor</keyword>
<dbReference type="AlphaFoldDB" id="A0A409VSW9"/>
<dbReference type="InParanoid" id="A0A409VSW9"/>
<evidence type="ECO:0000256" key="6">
    <source>
        <dbReference type="ARBA" id="ARBA00022968"/>
    </source>
</evidence>
<evidence type="ECO:0000256" key="4">
    <source>
        <dbReference type="ARBA" id="ARBA00022679"/>
    </source>
</evidence>
<keyword evidence="7 10" id="KW-1133">Transmembrane helix</keyword>
<evidence type="ECO:0000256" key="5">
    <source>
        <dbReference type="ARBA" id="ARBA00022692"/>
    </source>
</evidence>
<keyword evidence="8 10" id="KW-0333">Golgi apparatus</keyword>